<reference evidence="3" key="1">
    <citation type="journal article" date="2023" name="Mol. Phylogenet. Evol.">
        <title>Genome-scale phylogeny and comparative genomics of the fungal order Sordariales.</title>
        <authorList>
            <person name="Hensen N."/>
            <person name="Bonometti L."/>
            <person name="Westerberg I."/>
            <person name="Brannstrom I.O."/>
            <person name="Guillou S."/>
            <person name="Cros-Aarteil S."/>
            <person name="Calhoun S."/>
            <person name="Haridas S."/>
            <person name="Kuo A."/>
            <person name="Mondo S."/>
            <person name="Pangilinan J."/>
            <person name="Riley R."/>
            <person name="LaButti K."/>
            <person name="Andreopoulos B."/>
            <person name="Lipzen A."/>
            <person name="Chen C."/>
            <person name="Yan M."/>
            <person name="Daum C."/>
            <person name="Ng V."/>
            <person name="Clum A."/>
            <person name="Steindorff A."/>
            <person name="Ohm R.A."/>
            <person name="Martin F."/>
            <person name="Silar P."/>
            <person name="Natvig D.O."/>
            <person name="Lalanne C."/>
            <person name="Gautier V."/>
            <person name="Ament-Velasquez S.L."/>
            <person name="Kruys A."/>
            <person name="Hutchinson M.I."/>
            <person name="Powell A.J."/>
            <person name="Barry K."/>
            <person name="Miller A.N."/>
            <person name="Grigoriev I.V."/>
            <person name="Debuchy R."/>
            <person name="Gladieux P."/>
            <person name="Hiltunen Thoren M."/>
            <person name="Johannesson H."/>
        </authorList>
    </citation>
    <scope>NUCLEOTIDE SEQUENCE</scope>
    <source>
        <strain evidence="3">PSN324</strain>
    </source>
</reference>
<organism evidence="3 4">
    <name type="scientific">Cladorrhinum samala</name>
    <dbReference type="NCBI Taxonomy" id="585594"/>
    <lineage>
        <taxon>Eukaryota</taxon>
        <taxon>Fungi</taxon>
        <taxon>Dikarya</taxon>
        <taxon>Ascomycota</taxon>
        <taxon>Pezizomycotina</taxon>
        <taxon>Sordariomycetes</taxon>
        <taxon>Sordariomycetidae</taxon>
        <taxon>Sordariales</taxon>
        <taxon>Podosporaceae</taxon>
        <taxon>Cladorrhinum</taxon>
    </lineage>
</organism>
<feature type="compositionally biased region" description="Polar residues" evidence="1">
    <location>
        <begin position="356"/>
        <end position="383"/>
    </location>
</feature>
<feature type="transmembrane region" description="Helical" evidence="2">
    <location>
        <begin position="214"/>
        <end position="236"/>
    </location>
</feature>
<feature type="region of interest" description="Disordered" evidence="1">
    <location>
        <begin position="308"/>
        <end position="392"/>
    </location>
</feature>
<keyword evidence="2" id="KW-0812">Transmembrane</keyword>
<dbReference type="EMBL" id="MU865036">
    <property type="protein sequence ID" value="KAK4459444.1"/>
    <property type="molecule type" value="Genomic_DNA"/>
</dbReference>
<accession>A0AAV9HHD6</accession>
<proteinExistence type="predicted"/>
<evidence type="ECO:0000256" key="1">
    <source>
        <dbReference type="SAM" id="MobiDB-lite"/>
    </source>
</evidence>
<feature type="region of interest" description="Disordered" evidence="1">
    <location>
        <begin position="175"/>
        <end position="204"/>
    </location>
</feature>
<protein>
    <submittedName>
        <fullName evidence="3">Uncharacterized protein</fullName>
    </submittedName>
</protein>
<name>A0AAV9HHD6_9PEZI</name>
<gene>
    <name evidence="3" type="ORF">QBC42DRAFT_274346</name>
</gene>
<feature type="compositionally biased region" description="Low complexity" evidence="1">
    <location>
        <begin position="245"/>
        <end position="266"/>
    </location>
</feature>
<feature type="region of interest" description="Disordered" evidence="1">
    <location>
        <begin position="240"/>
        <end position="296"/>
    </location>
</feature>
<feature type="compositionally biased region" description="Low complexity" evidence="1">
    <location>
        <begin position="175"/>
        <end position="199"/>
    </location>
</feature>
<evidence type="ECO:0000313" key="3">
    <source>
        <dbReference type="EMBL" id="KAK4459444.1"/>
    </source>
</evidence>
<evidence type="ECO:0000256" key="2">
    <source>
        <dbReference type="SAM" id="Phobius"/>
    </source>
</evidence>
<sequence>MESYNPNISNGTCYYAENTETKGRFVPCGNNALQVWPCCQLGSYCLSLGDANACWDPNSGNTYVAGCTDPSFTDPNCLHKPPRFHEQEWVAINQACKNLNTNSANDGTTNWTGCVVDNNSTELVKLPLASCTPYCSASDVLYAGSSSLGAYASLPTLAGSSIFWQNNYAPPTTPAPGYTPGVPVGVVGTHKPTSSSSSSNDDDGGLSTGAKAGIGVGAAVGGILLLAGLAGFLVTWSRRRKRQQRQQQQQQGFEPSSNNLPPSTTPGYSNHGGYNQYSQDMSMYGPPSSGGYPSPPLPYSNTYYHHELGSSEGYSDPQGPAQGAAYMGYKSELPADEPSGTGYKSNLGEPSHPEQSKTPLSAASTVLPTSPQSGMPRHNSTGGDLSPRYTDR</sequence>
<comment type="caution">
    <text evidence="3">The sequence shown here is derived from an EMBL/GenBank/DDBJ whole genome shotgun (WGS) entry which is preliminary data.</text>
</comment>
<keyword evidence="2" id="KW-0472">Membrane</keyword>
<evidence type="ECO:0000313" key="4">
    <source>
        <dbReference type="Proteomes" id="UP001321749"/>
    </source>
</evidence>
<keyword evidence="4" id="KW-1185">Reference proteome</keyword>
<dbReference type="Proteomes" id="UP001321749">
    <property type="component" value="Unassembled WGS sequence"/>
</dbReference>
<dbReference type="AlphaFoldDB" id="A0AAV9HHD6"/>
<reference evidence="3" key="2">
    <citation type="submission" date="2023-06" db="EMBL/GenBank/DDBJ databases">
        <authorList>
            <consortium name="Lawrence Berkeley National Laboratory"/>
            <person name="Mondo S.J."/>
            <person name="Hensen N."/>
            <person name="Bonometti L."/>
            <person name="Westerberg I."/>
            <person name="Brannstrom I.O."/>
            <person name="Guillou S."/>
            <person name="Cros-Aarteil S."/>
            <person name="Calhoun S."/>
            <person name="Haridas S."/>
            <person name="Kuo A."/>
            <person name="Pangilinan J."/>
            <person name="Riley R."/>
            <person name="Labutti K."/>
            <person name="Andreopoulos B."/>
            <person name="Lipzen A."/>
            <person name="Chen C."/>
            <person name="Yanf M."/>
            <person name="Daum C."/>
            <person name="Ng V."/>
            <person name="Clum A."/>
            <person name="Steindorff A."/>
            <person name="Ohm R."/>
            <person name="Martin F."/>
            <person name="Silar P."/>
            <person name="Natvig D."/>
            <person name="Lalanne C."/>
            <person name="Gautier V."/>
            <person name="Ament-Velasquez S.L."/>
            <person name="Kruys A."/>
            <person name="Hutchinson M.I."/>
            <person name="Powell A.J."/>
            <person name="Barry K."/>
            <person name="Miller A.N."/>
            <person name="Grigoriev I.V."/>
            <person name="Debuchy R."/>
            <person name="Gladieux P."/>
            <person name="Thoren M.H."/>
            <person name="Johannesson H."/>
        </authorList>
    </citation>
    <scope>NUCLEOTIDE SEQUENCE</scope>
    <source>
        <strain evidence="3">PSN324</strain>
    </source>
</reference>
<keyword evidence="2" id="KW-1133">Transmembrane helix</keyword>
<feature type="compositionally biased region" description="Polar residues" evidence="1">
    <location>
        <begin position="272"/>
        <end position="281"/>
    </location>
</feature>